<dbReference type="GO" id="GO:0006144">
    <property type="term" value="P:purine nucleobase metabolic process"/>
    <property type="evidence" value="ECO:0007669"/>
    <property type="project" value="UniProtKB-KW"/>
</dbReference>
<dbReference type="EMBL" id="FPKU01000001">
    <property type="protein sequence ID" value="SFZ82549.1"/>
    <property type="molecule type" value="Genomic_DNA"/>
</dbReference>
<keyword evidence="6" id="KW-1185">Reference proteome</keyword>
<keyword evidence="2" id="KW-0659">Purine metabolism</keyword>
<protein>
    <submittedName>
        <fullName evidence="5">Ureidoglycolate lyase</fullName>
    </submittedName>
</protein>
<dbReference type="RefSeq" id="WP_072341592.1">
    <property type="nucleotide sequence ID" value="NZ_FPKU01000001.1"/>
</dbReference>
<dbReference type="CDD" id="cd20298">
    <property type="entry name" value="cupin_UAH"/>
    <property type="match status" value="1"/>
</dbReference>
<sequence>MSRSVALQPQPSAEAFAPFGRFITRPAAYGQRAFYSDQMPVEGLAPVLHTNFNRPSALPATVAKLERHPHAAQAFIPLDVERYIVTVCPSLADGSPDLEKVLSFAVPGTQGVIYARGVWHAGASVLDRDGSFAVLMWRGRPDDDEFQDIPPLTLAGKDA</sequence>
<dbReference type="GO" id="GO:0050385">
    <property type="term" value="F:ureidoglycolate lyase activity"/>
    <property type="evidence" value="ECO:0007669"/>
    <property type="project" value="UniProtKB-EC"/>
</dbReference>
<dbReference type="STRING" id="665118.SAMN02983003_1140"/>
<dbReference type="Gene3D" id="2.60.120.480">
    <property type="entry name" value="Ureidoglycolate hydrolase"/>
    <property type="match status" value="1"/>
</dbReference>
<dbReference type="OrthoDB" id="9804602at2"/>
<dbReference type="PANTHER" id="PTHR21221">
    <property type="entry name" value="UREIDOGLYCOLATE HYDROLASE"/>
    <property type="match status" value="1"/>
</dbReference>
<dbReference type="InterPro" id="IPR011051">
    <property type="entry name" value="RmlC_Cupin_sf"/>
</dbReference>
<dbReference type="Proteomes" id="UP000183447">
    <property type="component" value="Unassembled WGS sequence"/>
</dbReference>
<dbReference type="AlphaFoldDB" id="A0A1K2HV97"/>
<dbReference type="GO" id="GO:0000256">
    <property type="term" value="P:allantoin catabolic process"/>
    <property type="evidence" value="ECO:0007669"/>
    <property type="project" value="InterPro"/>
</dbReference>
<evidence type="ECO:0000256" key="4">
    <source>
        <dbReference type="ARBA" id="ARBA00047684"/>
    </source>
</evidence>
<dbReference type="Pfam" id="PF04115">
    <property type="entry name" value="Ureidogly_lyase"/>
    <property type="match status" value="1"/>
</dbReference>
<dbReference type="SUPFAM" id="SSF51182">
    <property type="entry name" value="RmlC-like cupins"/>
    <property type="match status" value="1"/>
</dbReference>
<proteinExistence type="predicted"/>
<evidence type="ECO:0000313" key="5">
    <source>
        <dbReference type="EMBL" id="SFZ82549.1"/>
    </source>
</evidence>
<evidence type="ECO:0000256" key="2">
    <source>
        <dbReference type="ARBA" id="ARBA00022631"/>
    </source>
</evidence>
<organism evidence="5 6">
    <name type="scientific">Devosia enhydra</name>
    <dbReference type="NCBI Taxonomy" id="665118"/>
    <lineage>
        <taxon>Bacteria</taxon>
        <taxon>Pseudomonadati</taxon>
        <taxon>Pseudomonadota</taxon>
        <taxon>Alphaproteobacteria</taxon>
        <taxon>Hyphomicrobiales</taxon>
        <taxon>Devosiaceae</taxon>
        <taxon>Devosia</taxon>
    </lineage>
</organism>
<evidence type="ECO:0000256" key="1">
    <source>
        <dbReference type="ARBA" id="ARBA00011738"/>
    </source>
</evidence>
<comment type="subunit">
    <text evidence="1">Homodimer.</text>
</comment>
<dbReference type="PANTHER" id="PTHR21221:SF1">
    <property type="entry name" value="UREIDOGLYCOLATE LYASE"/>
    <property type="match status" value="1"/>
</dbReference>
<dbReference type="InterPro" id="IPR024060">
    <property type="entry name" value="Ureidoglycolate_lyase_dom_sf"/>
</dbReference>
<dbReference type="GO" id="GO:0004848">
    <property type="term" value="F:ureidoglycolate hydrolase activity"/>
    <property type="evidence" value="ECO:0007669"/>
    <property type="project" value="InterPro"/>
</dbReference>
<evidence type="ECO:0000256" key="3">
    <source>
        <dbReference type="ARBA" id="ARBA00023239"/>
    </source>
</evidence>
<dbReference type="InterPro" id="IPR047233">
    <property type="entry name" value="UAH_cupin"/>
</dbReference>
<evidence type="ECO:0000313" key="6">
    <source>
        <dbReference type="Proteomes" id="UP000183447"/>
    </source>
</evidence>
<gene>
    <name evidence="5" type="ORF">SAMN02983003_1140</name>
</gene>
<accession>A0A1K2HV97</accession>
<reference evidence="5 6" key="1">
    <citation type="submission" date="2016-11" db="EMBL/GenBank/DDBJ databases">
        <authorList>
            <person name="Jaros S."/>
            <person name="Januszkiewicz K."/>
            <person name="Wedrychowicz H."/>
        </authorList>
    </citation>
    <scope>NUCLEOTIDE SEQUENCE [LARGE SCALE GENOMIC DNA]</scope>
    <source>
        <strain evidence="5 6">ATCC 23634</strain>
    </source>
</reference>
<name>A0A1K2HV97_9HYPH</name>
<dbReference type="InterPro" id="IPR007247">
    <property type="entry name" value="Ureidogly_lyase"/>
</dbReference>
<keyword evidence="3 5" id="KW-0456">Lyase</keyword>
<comment type="catalytic activity">
    <reaction evidence="4">
        <text>(S)-ureidoglycolate = urea + glyoxylate</text>
        <dbReference type="Rhea" id="RHEA:11304"/>
        <dbReference type="ChEBI" id="CHEBI:16199"/>
        <dbReference type="ChEBI" id="CHEBI:36655"/>
        <dbReference type="ChEBI" id="CHEBI:57296"/>
        <dbReference type="EC" id="4.3.2.3"/>
    </reaction>
</comment>